<evidence type="ECO:0000256" key="1">
    <source>
        <dbReference type="SAM" id="Phobius"/>
    </source>
</evidence>
<dbReference type="SMART" id="SM00267">
    <property type="entry name" value="GGDEF"/>
    <property type="match status" value="1"/>
</dbReference>
<evidence type="ECO:0000313" key="5">
    <source>
        <dbReference type="EMBL" id="OLO03139.1"/>
    </source>
</evidence>
<dbReference type="CDD" id="cd01948">
    <property type="entry name" value="EAL"/>
    <property type="match status" value="1"/>
</dbReference>
<dbReference type="InterPro" id="IPR000160">
    <property type="entry name" value="GGDEF_dom"/>
</dbReference>
<evidence type="ECO:0000259" key="2">
    <source>
        <dbReference type="PROSITE" id="PS50883"/>
    </source>
</evidence>
<dbReference type="InterPro" id="IPR001633">
    <property type="entry name" value="EAL_dom"/>
</dbReference>
<accession>A0A1Q8SNX3</accession>
<feature type="domain" description="HAMP" evidence="3">
    <location>
        <begin position="171"/>
        <end position="223"/>
    </location>
</feature>
<dbReference type="AlphaFoldDB" id="A0A1Q8SNX3"/>
<dbReference type="PROSITE" id="PS50883">
    <property type="entry name" value="EAL"/>
    <property type="match status" value="1"/>
</dbReference>
<reference evidence="5 6" key="1">
    <citation type="submission" date="2016-12" db="EMBL/GenBank/DDBJ databases">
        <title>Draft genome sequences of strains Salinicola socius SMB35, Salinicola sp. MH3R3-1 and Chromohalobacter sp. SMB17 from the Verkhnekamsk potash mining region of Russia.</title>
        <authorList>
            <person name="Mavrodi D.V."/>
            <person name="Olsson B.E."/>
            <person name="Korsakova E.S."/>
            <person name="Pyankova A."/>
            <person name="Mavrodi O.V."/>
            <person name="Plotnikova E.G."/>
        </authorList>
    </citation>
    <scope>NUCLEOTIDE SEQUENCE [LARGE SCALE GENOMIC DNA]</scope>
    <source>
        <strain evidence="5 6">SMB35</strain>
    </source>
</reference>
<organism evidence="5 6">
    <name type="scientific">Salinicola socius</name>
    <dbReference type="NCBI Taxonomy" id="404433"/>
    <lineage>
        <taxon>Bacteria</taxon>
        <taxon>Pseudomonadati</taxon>
        <taxon>Pseudomonadota</taxon>
        <taxon>Gammaproteobacteria</taxon>
        <taxon>Oceanospirillales</taxon>
        <taxon>Halomonadaceae</taxon>
        <taxon>Salinicola</taxon>
    </lineage>
</organism>
<dbReference type="RefSeq" id="WP_075571278.1">
    <property type="nucleotide sequence ID" value="NZ_MSDO01000025.1"/>
</dbReference>
<comment type="caution">
    <text evidence="5">The sequence shown here is derived from an EMBL/GenBank/DDBJ whole genome shotgun (WGS) entry which is preliminary data.</text>
</comment>
<dbReference type="PROSITE" id="PS50887">
    <property type="entry name" value="GGDEF"/>
    <property type="match status" value="1"/>
</dbReference>
<dbReference type="STRING" id="404433.BTW07_16565"/>
<dbReference type="InterPro" id="IPR050706">
    <property type="entry name" value="Cyclic-di-GMP_PDE-like"/>
</dbReference>
<gene>
    <name evidence="5" type="ORF">BTW07_16565</name>
</gene>
<evidence type="ECO:0000259" key="4">
    <source>
        <dbReference type="PROSITE" id="PS50887"/>
    </source>
</evidence>
<dbReference type="SUPFAM" id="SSF141868">
    <property type="entry name" value="EAL domain-like"/>
    <property type="match status" value="1"/>
</dbReference>
<dbReference type="Proteomes" id="UP000186878">
    <property type="component" value="Unassembled WGS sequence"/>
</dbReference>
<dbReference type="Gene3D" id="6.20.270.20">
    <property type="entry name" value="LapD/MoxY periplasmic domain"/>
    <property type="match status" value="1"/>
</dbReference>
<dbReference type="InterPro" id="IPR003660">
    <property type="entry name" value="HAMP_dom"/>
</dbReference>
<evidence type="ECO:0000313" key="6">
    <source>
        <dbReference type="Proteomes" id="UP000186878"/>
    </source>
</evidence>
<feature type="domain" description="EAL" evidence="2">
    <location>
        <begin position="405"/>
        <end position="639"/>
    </location>
</feature>
<keyword evidence="1" id="KW-1133">Transmembrane helix</keyword>
<evidence type="ECO:0008006" key="7">
    <source>
        <dbReference type="Google" id="ProtNLM"/>
    </source>
</evidence>
<evidence type="ECO:0000259" key="3">
    <source>
        <dbReference type="PROSITE" id="PS50885"/>
    </source>
</evidence>
<dbReference type="PROSITE" id="PS50885">
    <property type="entry name" value="HAMP"/>
    <property type="match status" value="1"/>
</dbReference>
<sequence>MSLFRRSVAIMVGLLLLFSAGIFAIEVHQTRASLAERQQADVDNLAQALSLSLVPFVEIGDWTSAETLMRAAADGGAVRQIRLEAVGQEEPLVIGSRRESETPGWFQHLVALPNAVSEREISGGWSALGSVRIASESAGAYDQLWSLALQMLTWMAVGMVGAVLLCVLGFKLLLGPLNRLARSIADMQIDGFDTPLQPSRIRELQGITESVNRLGARLNQQFEQQAEQVVRLQRMTEQDAVSQLGNRAYLSRSLDEWLSAPVGGALVILRIDHLQELYRRDGFEARDQAIRSLGSHLQGAQLGGRAVLAARLSAEEFALILPDCDDETRERWLEETLNRLDDVVDANPLAETRSEHTRAGVVLKESGMTREGALARADSALRDAIELSRRWVVVRPENTLAARGRQEWRQVIDHALTERNVSFVAQPVLMIDGSELHREVFVRLNEGDIQHPAYAFLPVINHFQMGALLDRAVLESLGERAGQFEGRLAINLTADSLVDQAAYRRLIGWLESHPRFAAMLDLEVSEEIALEHLDIVQQLFRSAHRLGARCGVDRFARNLQAMAYLARLRPDYVKIDQGFFVREEVDTEFLRSLCMAAHQVESRVIVTRVESDEQRQRVEAVGADGYQGYLAPISPLTLQ</sequence>
<dbReference type="InterPro" id="IPR042461">
    <property type="entry name" value="LapD_MoxY_peri_C"/>
</dbReference>
<proteinExistence type="predicted"/>
<dbReference type="SMART" id="SM00052">
    <property type="entry name" value="EAL"/>
    <property type="match status" value="1"/>
</dbReference>
<dbReference type="GO" id="GO:0071111">
    <property type="term" value="F:cyclic-guanylate-specific phosphodiesterase activity"/>
    <property type="evidence" value="ECO:0007669"/>
    <property type="project" value="InterPro"/>
</dbReference>
<keyword evidence="1" id="KW-0812">Transmembrane</keyword>
<keyword evidence="1" id="KW-0472">Membrane</keyword>
<dbReference type="SMART" id="SM00304">
    <property type="entry name" value="HAMP"/>
    <property type="match status" value="1"/>
</dbReference>
<dbReference type="Gene3D" id="3.20.20.450">
    <property type="entry name" value="EAL domain"/>
    <property type="match status" value="1"/>
</dbReference>
<dbReference type="SUPFAM" id="SSF55073">
    <property type="entry name" value="Nucleotide cyclase"/>
    <property type="match status" value="1"/>
</dbReference>
<dbReference type="PANTHER" id="PTHR33121:SF79">
    <property type="entry name" value="CYCLIC DI-GMP PHOSPHODIESTERASE PDED-RELATED"/>
    <property type="match status" value="1"/>
</dbReference>
<dbReference type="Pfam" id="PF00990">
    <property type="entry name" value="GGDEF"/>
    <property type="match status" value="1"/>
</dbReference>
<dbReference type="EMBL" id="MSDO01000025">
    <property type="protein sequence ID" value="OLO03139.1"/>
    <property type="molecule type" value="Genomic_DNA"/>
</dbReference>
<protein>
    <recommendedName>
        <fullName evidence="7">GGDEF domain-containing protein</fullName>
    </recommendedName>
</protein>
<dbReference type="InterPro" id="IPR043128">
    <property type="entry name" value="Rev_trsase/Diguanyl_cyclase"/>
</dbReference>
<dbReference type="Gene3D" id="3.30.110.200">
    <property type="match status" value="1"/>
</dbReference>
<name>A0A1Q8SNX3_9GAMM</name>
<dbReference type="Pfam" id="PF00563">
    <property type="entry name" value="EAL"/>
    <property type="match status" value="1"/>
</dbReference>
<dbReference type="InterPro" id="IPR029787">
    <property type="entry name" value="Nucleotide_cyclase"/>
</dbReference>
<dbReference type="OrthoDB" id="5894408at2"/>
<feature type="domain" description="GGDEF" evidence="4">
    <location>
        <begin position="262"/>
        <end position="397"/>
    </location>
</feature>
<keyword evidence="6" id="KW-1185">Reference proteome</keyword>
<dbReference type="GO" id="GO:0007165">
    <property type="term" value="P:signal transduction"/>
    <property type="evidence" value="ECO:0007669"/>
    <property type="project" value="InterPro"/>
</dbReference>
<dbReference type="InterPro" id="IPR035919">
    <property type="entry name" value="EAL_sf"/>
</dbReference>
<dbReference type="PANTHER" id="PTHR33121">
    <property type="entry name" value="CYCLIC DI-GMP PHOSPHODIESTERASE PDEF"/>
    <property type="match status" value="1"/>
</dbReference>
<dbReference type="InterPro" id="IPR032244">
    <property type="entry name" value="LapD_MoxY_N"/>
</dbReference>
<dbReference type="Gene3D" id="3.30.70.270">
    <property type="match status" value="1"/>
</dbReference>
<dbReference type="Pfam" id="PF16448">
    <property type="entry name" value="LapD_MoxY_N"/>
    <property type="match status" value="1"/>
</dbReference>
<dbReference type="GO" id="GO:0016020">
    <property type="term" value="C:membrane"/>
    <property type="evidence" value="ECO:0007669"/>
    <property type="project" value="InterPro"/>
</dbReference>
<feature type="transmembrane region" description="Helical" evidence="1">
    <location>
        <begin position="151"/>
        <end position="174"/>
    </location>
</feature>